<dbReference type="AlphaFoldDB" id="A0A7J6XFT8"/>
<organism evidence="1 2">
    <name type="scientific">Thalictrum thalictroides</name>
    <name type="common">Rue-anemone</name>
    <name type="synonym">Anemone thalictroides</name>
    <dbReference type="NCBI Taxonomy" id="46969"/>
    <lineage>
        <taxon>Eukaryota</taxon>
        <taxon>Viridiplantae</taxon>
        <taxon>Streptophyta</taxon>
        <taxon>Embryophyta</taxon>
        <taxon>Tracheophyta</taxon>
        <taxon>Spermatophyta</taxon>
        <taxon>Magnoliopsida</taxon>
        <taxon>Ranunculales</taxon>
        <taxon>Ranunculaceae</taxon>
        <taxon>Thalictroideae</taxon>
        <taxon>Thalictrum</taxon>
    </lineage>
</organism>
<evidence type="ECO:0000313" key="1">
    <source>
        <dbReference type="EMBL" id="KAF5207957.1"/>
    </source>
</evidence>
<keyword evidence="1" id="KW-0269">Exonuclease</keyword>
<sequence>MGKLFIIRTWTREVEESRGQIKTIPLWFNFYKVPKYLWNSTGFSLLGNTIGTPLFPDKNTKSKKMITYARICIEVDANKDLPKSVSIRINESKNLTLDYPWKPLICSKCKVFGHCNCGFQQKPQVAKGKGKGWTWHEAKGNRKEVEREDTLGKNDKAEEPITINAINTQEIKGNDVLDSGDHCDEGVTEIVGIDDGVDNLIDRRKNDKFKNHNNNNDDN</sequence>
<reference evidence="1 2" key="1">
    <citation type="submission" date="2020-06" db="EMBL/GenBank/DDBJ databases">
        <title>Transcriptomic and genomic resources for Thalictrum thalictroides and T. hernandezii: Facilitating candidate gene discovery in an emerging model plant lineage.</title>
        <authorList>
            <person name="Arias T."/>
            <person name="Riano-Pachon D.M."/>
            <person name="Di Stilio V.S."/>
        </authorList>
    </citation>
    <scope>NUCLEOTIDE SEQUENCE [LARGE SCALE GENOMIC DNA]</scope>
    <source>
        <strain evidence="2">cv. WT478/WT964</strain>
        <tissue evidence="1">Leaves</tissue>
    </source>
</reference>
<dbReference type="OrthoDB" id="1939300at2759"/>
<evidence type="ECO:0000313" key="2">
    <source>
        <dbReference type="Proteomes" id="UP000554482"/>
    </source>
</evidence>
<proteinExistence type="predicted"/>
<dbReference type="InterPro" id="IPR040256">
    <property type="entry name" value="At4g02000-like"/>
</dbReference>
<dbReference type="PANTHER" id="PTHR31286:SF165">
    <property type="entry name" value="DUF4283 DOMAIN-CONTAINING PROTEIN"/>
    <property type="match status" value="1"/>
</dbReference>
<gene>
    <name evidence="1" type="ORF">FRX31_002455</name>
</gene>
<dbReference type="PANTHER" id="PTHR31286">
    <property type="entry name" value="GLYCINE-RICH CELL WALL STRUCTURAL PROTEIN 1.8-LIKE"/>
    <property type="match status" value="1"/>
</dbReference>
<dbReference type="EMBL" id="JABWDY010000719">
    <property type="protein sequence ID" value="KAF5207957.1"/>
    <property type="molecule type" value="Genomic_DNA"/>
</dbReference>
<keyword evidence="1" id="KW-0540">Nuclease</keyword>
<name>A0A7J6XFT8_THATH</name>
<keyword evidence="1" id="KW-0378">Hydrolase</keyword>
<comment type="caution">
    <text evidence="1">The sequence shown here is derived from an EMBL/GenBank/DDBJ whole genome shotgun (WGS) entry which is preliminary data.</text>
</comment>
<accession>A0A7J6XFT8</accession>
<protein>
    <submittedName>
        <fullName evidence="1">Rna exonuclease</fullName>
    </submittedName>
</protein>
<dbReference type="GO" id="GO:0004527">
    <property type="term" value="F:exonuclease activity"/>
    <property type="evidence" value="ECO:0007669"/>
    <property type="project" value="UniProtKB-KW"/>
</dbReference>
<dbReference type="Proteomes" id="UP000554482">
    <property type="component" value="Unassembled WGS sequence"/>
</dbReference>
<keyword evidence="2" id="KW-1185">Reference proteome</keyword>